<dbReference type="PANTHER" id="PTHR44591">
    <property type="entry name" value="STRESS RESPONSE REGULATOR PROTEIN 1"/>
    <property type="match status" value="1"/>
</dbReference>
<reference evidence="5" key="4">
    <citation type="submission" date="2021-03" db="EMBL/GenBank/DDBJ databases">
        <title>Study of the foodborne Vibrio vulnificus isolates from China.</title>
        <authorList>
            <person name="Zheng Z."/>
            <person name="Ye L."/>
        </authorList>
    </citation>
    <scope>NUCLEOTIDE SEQUENCE</scope>
    <source>
        <strain evidence="5">Vv1582</strain>
    </source>
</reference>
<feature type="domain" description="Response regulatory" evidence="3">
    <location>
        <begin position="5"/>
        <end position="129"/>
    </location>
</feature>
<protein>
    <submittedName>
        <fullName evidence="4">Response regulator</fullName>
    </submittedName>
</protein>
<reference evidence="4" key="2">
    <citation type="journal article" date="2018" name="Genome Biol.">
        <title>SKESA: strategic k-mer extension for scrupulous assemblies.</title>
        <authorList>
            <person name="Souvorov A."/>
            <person name="Agarwala R."/>
            <person name="Lipman D.J."/>
        </authorList>
    </citation>
    <scope>NUCLEOTIDE SEQUENCE</scope>
    <source>
        <strain evidence="4">BCW_3452</strain>
    </source>
</reference>
<dbReference type="Proteomes" id="UP000054370">
    <property type="component" value="Unassembled WGS sequence"/>
</dbReference>
<dbReference type="Proteomes" id="UP000664056">
    <property type="component" value="Unassembled WGS sequence"/>
</dbReference>
<evidence type="ECO:0000256" key="2">
    <source>
        <dbReference type="PROSITE-ProRule" id="PRU00169"/>
    </source>
</evidence>
<keyword evidence="1 2" id="KW-0597">Phosphoprotein</keyword>
<evidence type="ECO:0000256" key="1">
    <source>
        <dbReference type="ARBA" id="ARBA00022553"/>
    </source>
</evidence>
<evidence type="ECO:0000313" key="6">
    <source>
        <dbReference type="EMBL" id="PNM68043.1"/>
    </source>
</evidence>
<dbReference type="Gene3D" id="3.40.50.2300">
    <property type="match status" value="1"/>
</dbReference>
<dbReference type="EMBL" id="LOSH02000004">
    <property type="protein sequence ID" value="PNM68043.1"/>
    <property type="molecule type" value="Genomic_DNA"/>
</dbReference>
<proteinExistence type="predicted"/>
<reference evidence="6 7" key="1">
    <citation type="submission" date="2017-12" db="EMBL/GenBank/DDBJ databases">
        <title>FDA dAtabase for Regulatory Grade micrObial Sequences (FDA-ARGOS): Supporting development and validation of Infectious Disease Dx tests.</title>
        <authorList>
            <person name="Hoffmann M."/>
            <person name="Allard M."/>
            <person name="Evans P."/>
            <person name="Brown E."/>
            <person name="Tallon L.J."/>
            <person name="Sadzewicz L."/>
            <person name="Sengamalay N."/>
            <person name="Ott S."/>
            <person name="Godinez A."/>
            <person name="Nagaraj S."/>
            <person name="Vavikolanu K."/>
            <person name="Aluvathingal J."/>
            <person name="Nadendla S."/>
            <person name="Hobson J."/>
            <person name="Sichtig H."/>
        </authorList>
    </citation>
    <scope>NUCLEOTIDE SEQUENCE [LARGE SCALE GENOMIC DNA]</scope>
    <source>
        <strain evidence="7">ATCC 29307</strain>
        <strain evidence="6">FDAARGOS_118</strain>
    </source>
</reference>
<evidence type="ECO:0000313" key="7">
    <source>
        <dbReference type="Proteomes" id="UP000054370"/>
    </source>
</evidence>
<dbReference type="InterPro" id="IPR011006">
    <property type="entry name" value="CheY-like_superfamily"/>
</dbReference>
<dbReference type="InterPro" id="IPR050595">
    <property type="entry name" value="Bact_response_regulator"/>
</dbReference>
<organism evidence="4">
    <name type="scientific">Vibrio vulnificus</name>
    <dbReference type="NCBI Taxonomy" id="672"/>
    <lineage>
        <taxon>Bacteria</taxon>
        <taxon>Pseudomonadati</taxon>
        <taxon>Pseudomonadota</taxon>
        <taxon>Gammaproteobacteria</taxon>
        <taxon>Vibrionales</taxon>
        <taxon>Vibrionaceae</taxon>
        <taxon>Vibrio</taxon>
    </lineage>
</organism>
<dbReference type="Proteomes" id="UP000863257">
    <property type="component" value="Unassembled WGS sequence"/>
</dbReference>
<dbReference type="Pfam" id="PF00072">
    <property type="entry name" value="Response_reg"/>
    <property type="match status" value="1"/>
</dbReference>
<dbReference type="SUPFAM" id="SSF52172">
    <property type="entry name" value="CheY-like"/>
    <property type="match status" value="1"/>
</dbReference>
<dbReference type="GO" id="GO:0000160">
    <property type="term" value="P:phosphorelay signal transduction system"/>
    <property type="evidence" value="ECO:0007669"/>
    <property type="project" value="InterPro"/>
</dbReference>
<accession>A0A087J609</accession>
<gene>
    <name evidence="6" type="ORF">AL548_018330</name>
    <name evidence="4" type="ORF">I7730_21140</name>
    <name evidence="5" type="ORF">J0J18_16290</name>
</gene>
<dbReference type="PANTHER" id="PTHR44591:SF3">
    <property type="entry name" value="RESPONSE REGULATORY DOMAIN-CONTAINING PROTEIN"/>
    <property type="match status" value="1"/>
</dbReference>
<dbReference type="InterPro" id="IPR001789">
    <property type="entry name" value="Sig_transdc_resp-reg_receiver"/>
</dbReference>
<sequence length="165" mass="18637">MNKYLILCVDDEREVLDSVLQDLSPFEDHFVLEGAESVAEAKNVIEEYDDEDVPLALILCDHIMPEQTGISFLIELSRDETTRKARKVLLTGQAGLEDTVEAVNHASLDFYIAKPWYGDELRSAIKNQLTSYVIANDDNLLSWTSILDPERILNAMAEKRSSFGE</sequence>
<dbReference type="AlphaFoldDB" id="A0A087J609"/>
<dbReference type="OrthoDB" id="9802066at2"/>
<dbReference type="PROSITE" id="PS50110">
    <property type="entry name" value="RESPONSE_REGULATORY"/>
    <property type="match status" value="1"/>
</dbReference>
<dbReference type="EMBL" id="DACRBY010000035">
    <property type="protein sequence ID" value="HAS8542299.1"/>
    <property type="molecule type" value="Genomic_DNA"/>
</dbReference>
<evidence type="ECO:0000313" key="5">
    <source>
        <dbReference type="EMBL" id="MBN8123306.1"/>
    </source>
</evidence>
<comment type="caution">
    <text evidence="4">The sequence shown here is derived from an EMBL/GenBank/DDBJ whole genome shotgun (WGS) entry which is preliminary data.</text>
</comment>
<reference evidence="4" key="3">
    <citation type="submission" date="2019-01" db="EMBL/GenBank/DDBJ databases">
        <authorList>
            <consortium name="NCBI Pathogen Detection Project"/>
        </authorList>
    </citation>
    <scope>NUCLEOTIDE SEQUENCE</scope>
    <source>
        <strain evidence="4">BCW_3452</strain>
    </source>
</reference>
<evidence type="ECO:0000313" key="4">
    <source>
        <dbReference type="EMBL" id="HAS8542299.1"/>
    </source>
</evidence>
<name>A0A087J609_VIBVL</name>
<dbReference type="RefSeq" id="WP_017420179.1">
    <property type="nucleotide sequence ID" value="NZ_CP014636.1"/>
</dbReference>
<keyword evidence="7" id="KW-1185">Reference proteome</keyword>
<dbReference type="SMART" id="SM00448">
    <property type="entry name" value="REC"/>
    <property type="match status" value="1"/>
</dbReference>
<feature type="modified residue" description="4-aspartylphosphate" evidence="2">
    <location>
        <position position="61"/>
    </location>
</feature>
<dbReference type="GeneID" id="93894060"/>
<evidence type="ECO:0000259" key="3">
    <source>
        <dbReference type="PROSITE" id="PS50110"/>
    </source>
</evidence>
<dbReference type="EMBL" id="JAFKOQ010000011">
    <property type="protein sequence ID" value="MBN8123306.1"/>
    <property type="molecule type" value="Genomic_DNA"/>
</dbReference>